<dbReference type="AlphaFoldDB" id="A0A835U3I5"/>
<protein>
    <recommendedName>
        <fullName evidence="1">RNA 3'-terminal phosphate cyclase domain-containing protein</fullName>
    </recommendedName>
</protein>
<reference evidence="2 3" key="1">
    <citation type="journal article" date="2020" name="Nat. Food">
        <title>A phased Vanilla planifolia genome enables genetic improvement of flavour and production.</title>
        <authorList>
            <person name="Hasing T."/>
            <person name="Tang H."/>
            <person name="Brym M."/>
            <person name="Khazi F."/>
            <person name="Huang T."/>
            <person name="Chambers A.H."/>
        </authorList>
    </citation>
    <scope>NUCLEOTIDE SEQUENCE [LARGE SCALE GENOMIC DNA]</scope>
    <source>
        <tissue evidence="2">Leaf</tissue>
    </source>
</reference>
<dbReference type="Pfam" id="PF01137">
    <property type="entry name" value="RTC"/>
    <property type="match status" value="1"/>
</dbReference>
<dbReference type="Proteomes" id="UP000639772">
    <property type="component" value="Unassembled WGS sequence"/>
</dbReference>
<name>A0A835U3I5_VANPL</name>
<accession>A0A835U3I5</accession>
<dbReference type="PANTHER" id="PTHR11096">
    <property type="entry name" value="RNA 3' TERMINAL PHOSPHATE CYCLASE"/>
    <property type="match status" value="1"/>
</dbReference>
<dbReference type="GO" id="GO:0004521">
    <property type="term" value="F:RNA endonuclease activity"/>
    <property type="evidence" value="ECO:0007669"/>
    <property type="project" value="TreeGrafter"/>
</dbReference>
<dbReference type="Gene3D" id="3.65.10.20">
    <property type="entry name" value="RNA 3'-terminal phosphate cyclase domain"/>
    <property type="match status" value="1"/>
</dbReference>
<evidence type="ECO:0000313" key="3">
    <source>
        <dbReference type="Proteomes" id="UP000639772"/>
    </source>
</evidence>
<proteinExistence type="predicted"/>
<comment type="caution">
    <text evidence="2">The sequence shown here is derived from an EMBL/GenBank/DDBJ whole genome shotgun (WGS) entry which is preliminary data.</text>
</comment>
<dbReference type="InterPro" id="IPR037136">
    <property type="entry name" value="RNA3'_phos_cyclase_dom_sf"/>
</dbReference>
<dbReference type="EMBL" id="JADCNM010000340">
    <property type="protein sequence ID" value="KAG0448179.1"/>
    <property type="molecule type" value="Genomic_DNA"/>
</dbReference>
<organism evidence="2 3">
    <name type="scientific">Vanilla planifolia</name>
    <name type="common">Vanilla</name>
    <dbReference type="NCBI Taxonomy" id="51239"/>
    <lineage>
        <taxon>Eukaryota</taxon>
        <taxon>Viridiplantae</taxon>
        <taxon>Streptophyta</taxon>
        <taxon>Embryophyta</taxon>
        <taxon>Tracheophyta</taxon>
        <taxon>Spermatophyta</taxon>
        <taxon>Magnoliopsida</taxon>
        <taxon>Liliopsida</taxon>
        <taxon>Asparagales</taxon>
        <taxon>Orchidaceae</taxon>
        <taxon>Vanilloideae</taxon>
        <taxon>Vanilleae</taxon>
        <taxon>Vanilla</taxon>
    </lineage>
</organism>
<dbReference type="GO" id="GO:0005730">
    <property type="term" value="C:nucleolus"/>
    <property type="evidence" value="ECO:0007669"/>
    <property type="project" value="TreeGrafter"/>
</dbReference>
<dbReference type="InterPro" id="IPR000228">
    <property type="entry name" value="RNA3'_term_phos_cyc"/>
</dbReference>
<dbReference type="PANTHER" id="PTHR11096:SF1">
    <property type="entry name" value="RNA 3'-TERMINAL PHOSPHATE CYCLASE-LIKE PROTEIN"/>
    <property type="match status" value="1"/>
</dbReference>
<dbReference type="InterPro" id="IPR023797">
    <property type="entry name" value="RNA3'_phos_cyclase_dom"/>
</dbReference>
<evidence type="ECO:0000313" key="2">
    <source>
        <dbReference type="EMBL" id="KAG0448179.1"/>
    </source>
</evidence>
<evidence type="ECO:0000259" key="1">
    <source>
        <dbReference type="Pfam" id="PF01137"/>
    </source>
</evidence>
<gene>
    <name evidence="2" type="ORF">HPP92_027952</name>
</gene>
<dbReference type="OrthoDB" id="1911237at2759"/>
<sequence>MRSVQICGANRGFSLEESTSCMTADLAGLELKIESRGVAPLDGGEVVLGVPILPNNLSPELLPPEDVGVQAASMLLGEIENGGVVDSSHQGLLFLLCALCPPDVSKVRVGKLTPFSIGTLRNIRDFLGVKFVIKPDPVTNTVILKYGQQSFGFITTNSLLGHSHSLKWGKTCTQIAAETGLTNVYVAQCFRHQALLKPDTAVAFRAAVPALTGDLISEGSESRDLQANDPMSDVLSKLEKLEIVKSPLLNQGNACMMKHLLQLTTWHQIPSQNRLTCNAPRTKKTFKRPDKVLFLSSLQKHG</sequence>
<dbReference type="GO" id="GO:0000479">
    <property type="term" value="P:endonucleolytic cleavage of tricistronic rRNA transcript (SSU-rRNA, 5.8S rRNA, LSU-rRNA)"/>
    <property type="evidence" value="ECO:0007669"/>
    <property type="project" value="TreeGrafter"/>
</dbReference>
<feature type="domain" description="RNA 3'-terminal phosphate cyclase" evidence="1">
    <location>
        <begin position="28"/>
        <end position="133"/>
    </location>
</feature>